<accession>A8N0P0</accession>
<dbReference type="FunFam" id="3.10.50.40:FF:000025">
    <property type="entry name" value="Peptidylprolyl isomerase"/>
    <property type="match status" value="1"/>
</dbReference>
<evidence type="ECO:0000256" key="3">
    <source>
        <dbReference type="ARBA" id="ARBA00013194"/>
    </source>
</evidence>
<keyword evidence="5 7" id="KW-0413">Isomerase</keyword>
<evidence type="ECO:0000256" key="7">
    <source>
        <dbReference type="PROSITE-ProRule" id="PRU00277"/>
    </source>
</evidence>
<dbReference type="GeneID" id="6004794"/>
<evidence type="ECO:0000313" key="9">
    <source>
        <dbReference type="EMBL" id="EAU93364.2"/>
    </source>
</evidence>
<dbReference type="InterPro" id="IPR001179">
    <property type="entry name" value="PPIase_FKBP_dom"/>
</dbReference>
<dbReference type="FunCoup" id="A8N0P0">
    <property type="interactions" value="146"/>
</dbReference>
<dbReference type="Proteomes" id="UP000001861">
    <property type="component" value="Unassembled WGS sequence"/>
</dbReference>
<dbReference type="RefSeq" id="XP_001828372.2">
    <property type="nucleotide sequence ID" value="XM_001828320.2"/>
</dbReference>
<evidence type="ECO:0000256" key="5">
    <source>
        <dbReference type="ARBA" id="ARBA00023235"/>
    </source>
</evidence>
<dbReference type="VEuPathDB" id="FungiDB:CC1G_04343"/>
<comment type="caution">
    <text evidence="9">The sequence shown here is derived from an EMBL/GenBank/DDBJ whole genome shotgun (WGS) entry which is preliminary data.</text>
</comment>
<dbReference type="InterPro" id="IPR046357">
    <property type="entry name" value="PPIase_dom_sf"/>
</dbReference>
<protein>
    <recommendedName>
        <fullName evidence="3 7">peptidylprolyl isomerase</fullName>
        <ecNumber evidence="3 7">5.2.1.8</ecNumber>
    </recommendedName>
</protein>
<dbReference type="GO" id="GO:0003755">
    <property type="term" value="F:peptidyl-prolyl cis-trans isomerase activity"/>
    <property type="evidence" value="ECO:0007669"/>
    <property type="project" value="UniProtKB-KW"/>
</dbReference>
<reference evidence="9 10" key="1">
    <citation type="journal article" date="2010" name="Proc. Natl. Acad. Sci. U.S.A.">
        <title>Insights into evolution of multicellular fungi from the assembled chromosomes of the mushroom Coprinopsis cinerea (Coprinus cinereus).</title>
        <authorList>
            <person name="Stajich J.E."/>
            <person name="Wilke S.K."/>
            <person name="Ahren D."/>
            <person name="Au C.H."/>
            <person name="Birren B.W."/>
            <person name="Borodovsky M."/>
            <person name="Burns C."/>
            <person name="Canback B."/>
            <person name="Casselton L.A."/>
            <person name="Cheng C.K."/>
            <person name="Deng J."/>
            <person name="Dietrich F.S."/>
            <person name="Fargo D.C."/>
            <person name="Farman M.L."/>
            <person name="Gathman A.C."/>
            <person name="Goldberg J."/>
            <person name="Guigo R."/>
            <person name="Hoegger P.J."/>
            <person name="Hooker J.B."/>
            <person name="Huggins A."/>
            <person name="James T.Y."/>
            <person name="Kamada T."/>
            <person name="Kilaru S."/>
            <person name="Kodira C."/>
            <person name="Kues U."/>
            <person name="Kupfer D."/>
            <person name="Kwan H.S."/>
            <person name="Lomsadze A."/>
            <person name="Li W."/>
            <person name="Lilly W.W."/>
            <person name="Ma L.J."/>
            <person name="Mackey A.J."/>
            <person name="Manning G."/>
            <person name="Martin F."/>
            <person name="Muraguchi H."/>
            <person name="Natvig D.O."/>
            <person name="Palmerini H."/>
            <person name="Ramesh M.A."/>
            <person name="Rehmeyer C.J."/>
            <person name="Roe B.A."/>
            <person name="Shenoy N."/>
            <person name="Stanke M."/>
            <person name="Ter-Hovhannisyan V."/>
            <person name="Tunlid A."/>
            <person name="Velagapudi R."/>
            <person name="Vision T.J."/>
            <person name="Zeng Q."/>
            <person name="Zolan M.E."/>
            <person name="Pukkila P.J."/>
        </authorList>
    </citation>
    <scope>NUCLEOTIDE SEQUENCE [LARGE SCALE GENOMIC DNA]</scope>
    <source>
        <strain evidence="10">Okayama-7 / 130 / ATCC MYA-4618 / FGSC 9003</strain>
    </source>
</reference>
<dbReference type="PANTHER" id="PTHR10516:SF443">
    <property type="entry name" value="FK506-BINDING PROTEIN 59-RELATED"/>
    <property type="match status" value="1"/>
</dbReference>
<dbReference type="InParanoid" id="A8N0P0"/>
<gene>
    <name evidence="9" type="ORF">CC1G_04343</name>
</gene>
<dbReference type="GO" id="GO:0005737">
    <property type="term" value="C:cytoplasm"/>
    <property type="evidence" value="ECO:0007669"/>
    <property type="project" value="TreeGrafter"/>
</dbReference>
<name>A8N0P0_COPC7</name>
<comment type="catalytic activity">
    <reaction evidence="1 7">
        <text>[protein]-peptidylproline (omega=180) = [protein]-peptidylproline (omega=0)</text>
        <dbReference type="Rhea" id="RHEA:16237"/>
        <dbReference type="Rhea" id="RHEA-COMP:10747"/>
        <dbReference type="Rhea" id="RHEA-COMP:10748"/>
        <dbReference type="ChEBI" id="CHEBI:83833"/>
        <dbReference type="ChEBI" id="CHEBI:83834"/>
        <dbReference type="EC" id="5.2.1.8"/>
    </reaction>
</comment>
<proteinExistence type="inferred from homology"/>
<comment type="similarity">
    <text evidence="6">Belongs to the FKBP-type PPIase family. FKBP1 subfamily.</text>
</comment>
<dbReference type="eggNOG" id="KOG0544">
    <property type="taxonomic scope" value="Eukaryota"/>
</dbReference>
<dbReference type="KEGG" id="cci:CC1G_04343"/>
<dbReference type="EMBL" id="AACS02000001">
    <property type="protein sequence ID" value="EAU93364.2"/>
    <property type="molecule type" value="Genomic_DNA"/>
</dbReference>
<dbReference type="EC" id="5.2.1.8" evidence="3 7"/>
<dbReference type="InterPro" id="IPR050689">
    <property type="entry name" value="FKBP-type_PPIase"/>
</dbReference>
<evidence type="ECO:0000313" key="10">
    <source>
        <dbReference type="Proteomes" id="UP000001861"/>
    </source>
</evidence>
<evidence type="ECO:0000259" key="8">
    <source>
        <dbReference type="PROSITE" id="PS50059"/>
    </source>
</evidence>
<organism evidence="9 10">
    <name type="scientific">Coprinopsis cinerea (strain Okayama-7 / 130 / ATCC MYA-4618 / FGSC 9003)</name>
    <name type="common">Inky cap fungus</name>
    <name type="synonym">Hormographiella aspergillata</name>
    <dbReference type="NCBI Taxonomy" id="240176"/>
    <lineage>
        <taxon>Eukaryota</taxon>
        <taxon>Fungi</taxon>
        <taxon>Dikarya</taxon>
        <taxon>Basidiomycota</taxon>
        <taxon>Agaricomycotina</taxon>
        <taxon>Agaricomycetes</taxon>
        <taxon>Agaricomycetidae</taxon>
        <taxon>Agaricales</taxon>
        <taxon>Agaricineae</taxon>
        <taxon>Psathyrellaceae</taxon>
        <taxon>Coprinopsis</taxon>
    </lineage>
</organism>
<comment type="function">
    <text evidence="2">PPIases accelerate the folding of proteins. It catalyzes the cis-trans isomerization of proline imidic peptide bonds in oligopeptides.</text>
</comment>
<evidence type="ECO:0000256" key="6">
    <source>
        <dbReference type="ARBA" id="ARBA00038106"/>
    </source>
</evidence>
<dbReference type="OrthoDB" id="1902587at2759"/>
<dbReference type="Pfam" id="PF00254">
    <property type="entry name" value="FKBP_C"/>
    <property type="match status" value="1"/>
</dbReference>
<dbReference type="Gene3D" id="3.10.50.40">
    <property type="match status" value="1"/>
</dbReference>
<dbReference type="OMA" id="FTQATMG"/>
<feature type="domain" description="PPIase FKBP-type" evidence="8">
    <location>
        <begin position="20"/>
        <end position="109"/>
    </location>
</feature>
<sequence length="113" mass="12053">MGVTIETLVPGDGKTFPKKGDKVTIHYVGTLLDGSKFDSSRDRGRVDDLERGAVLIIDAIIDLGVPQLSLGQKAVLTASPDYAYGSRGFPPVIPPNSTLKFEVELLKINGVGK</sequence>
<dbReference type="HOGENOM" id="CLU_013615_12_1_1"/>
<evidence type="ECO:0000256" key="2">
    <source>
        <dbReference type="ARBA" id="ARBA00002388"/>
    </source>
</evidence>
<dbReference type="STRING" id="240176.A8N0P0"/>
<keyword evidence="10" id="KW-1185">Reference proteome</keyword>
<evidence type="ECO:0000256" key="4">
    <source>
        <dbReference type="ARBA" id="ARBA00023110"/>
    </source>
</evidence>
<keyword evidence="4 7" id="KW-0697">Rotamase</keyword>
<dbReference type="PROSITE" id="PS50059">
    <property type="entry name" value="FKBP_PPIASE"/>
    <property type="match status" value="1"/>
</dbReference>
<evidence type="ECO:0000256" key="1">
    <source>
        <dbReference type="ARBA" id="ARBA00000971"/>
    </source>
</evidence>
<dbReference type="PANTHER" id="PTHR10516">
    <property type="entry name" value="PEPTIDYL-PROLYL CIS-TRANS ISOMERASE"/>
    <property type="match status" value="1"/>
</dbReference>
<dbReference type="AlphaFoldDB" id="A8N0P0"/>
<dbReference type="SUPFAM" id="SSF54534">
    <property type="entry name" value="FKBP-like"/>
    <property type="match status" value="1"/>
</dbReference>